<evidence type="ECO:0000256" key="4">
    <source>
        <dbReference type="ARBA" id="ARBA00022692"/>
    </source>
</evidence>
<proteinExistence type="inferred from homology"/>
<dbReference type="RefSeq" id="WP_189227169.1">
    <property type="nucleotide sequence ID" value="NZ_BMRG01000022.1"/>
</dbReference>
<organism evidence="9 10">
    <name type="scientific">Saccharothrix coeruleofusca</name>
    <dbReference type="NCBI Taxonomy" id="33919"/>
    <lineage>
        <taxon>Bacteria</taxon>
        <taxon>Bacillati</taxon>
        <taxon>Actinomycetota</taxon>
        <taxon>Actinomycetes</taxon>
        <taxon>Pseudonocardiales</taxon>
        <taxon>Pseudonocardiaceae</taxon>
        <taxon>Saccharothrix</taxon>
    </lineage>
</organism>
<evidence type="ECO:0000256" key="7">
    <source>
        <dbReference type="RuleBase" id="RU003942"/>
    </source>
</evidence>
<keyword evidence="10" id="KW-1185">Reference proteome</keyword>
<evidence type="ECO:0000256" key="6">
    <source>
        <dbReference type="ARBA" id="ARBA00023136"/>
    </source>
</evidence>
<dbReference type="SUPFAM" id="SSF103481">
    <property type="entry name" value="Multidrug resistance efflux transporter EmrE"/>
    <property type="match status" value="1"/>
</dbReference>
<dbReference type="Proteomes" id="UP000639606">
    <property type="component" value="Unassembled WGS sequence"/>
</dbReference>
<accession>A0A918EGK5</accession>
<keyword evidence="6 8" id="KW-0472">Membrane</keyword>
<name>A0A918EGK5_9PSEU</name>
<feature type="transmembrane region" description="Helical" evidence="8">
    <location>
        <begin position="33"/>
        <end position="50"/>
    </location>
</feature>
<comment type="caution">
    <text evidence="9">The sequence shown here is derived from an EMBL/GenBank/DDBJ whole genome shotgun (WGS) entry which is preliminary data.</text>
</comment>
<feature type="transmembrane region" description="Helical" evidence="8">
    <location>
        <begin position="57"/>
        <end position="76"/>
    </location>
</feature>
<comment type="subcellular location">
    <subcellularLocation>
        <location evidence="1 7">Cell membrane</location>
        <topology evidence="1 7">Multi-pass membrane protein</topology>
    </subcellularLocation>
</comment>
<evidence type="ECO:0000256" key="1">
    <source>
        <dbReference type="ARBA" id="ARBA00004651"/>
    </source>
</evidence>
<sequence>MHWLVLIISGVLEAVWAAALDRTQGFTRLAPTVVFAVALTASMAGLAYAMRGLPLGTAYAVWVGIGAVLTACYAMWSGQEPISAVRVLLLAGIVGCVIGLKLTH</sequence>
<comment type="similarity">
    <text evidence="7">Belongs to the drug/metabolite transporter (DMT) superfamily. Small multidrug resistance (SMR) (TC 2.A.7.1) family.</text>
</comment>
<reference evidence="9" key="1">
    <citation type="journal article" date="2014" name="Int. J. Syst. Evol. Microbiol.">
        <title>Complete genome sequence of Corynebacterium casei LMG S-19264T (=DSM 44701T), isolated from a smear-ripened cheese.</title>
        <authorList>
            <consortium name="US DOE Joint Genome Institute (JGI-PGF)"/>
            <person name="Walter F."/>
            <person name="Albersmeier A."/>
            <person name="Kalinowski J."/>
            <person name="Ruckert C."/>
        </authorList>
    </citation>
    <scope>NUCLEOTIDE SEQUENCE</scope>
    <source>
        <strain evidence="9">JCM 3313</strain>
    </source>
</reference>
<dbReference type="Gene3D" id="1.10.3730.20">
    <property type="match status" value="1"/>
</dbReference>
<reference evidence="9" key="2">
    <citation type="submission" date="2020-09" db="EMBL/GenBank/DDBJ databases">
        <authorList>
            <person name="Sun Q."/>
            <person name="Ohkuma M."/>
        </authorList>
    </citation>
    <scope>NUCLEOTIDE SEQUENCE</scope>
    <source>
        <strain evidence="9">JCM 3313</strain>
    </source>
</reference>
<feature type="transmembrane region" description="Helical" evidence="8">
    <location>
        <begin position="82"/>
        <end position="100"/>
    </location>
</feature>
<dbReference type="PANTHER" id="PTHR30561:SF0">
    <property type="entry name" value="GUANIDINIUM EXPORTER"/>
    <property type="match status" value="1"/>
</dbReference>
<evidence type="ECO:0000256" key="8">
    <source>
        <dbReference type="SAM" id="Phobius"/>
    </source>
</evidence>
<dbReference type="AlphaFoldDB" id="A0A918EGK5"/>
<keyword evidence="2" id="KW-0813">Transport</keyword>
<evidence type="ECO:0000256" key="2">
    <source>
        <dbReference type="ARBA" id="ARBA00022448"/>
    </source>
</evidence>
<dbReference type="InterPro" id="IPR045324">
    <property type="entry name" value="Small_multidrug_res"/>
</dbReference>
<evidence type="ECO:0000256" key="5">
    <source>
        <dbReference type="ARBA" id="ARBA00022989"/>
    </source>
</evidence>
<dbReference type="InterPro" id="IPR037185">
    <property type="entry name" value="EmrE-like"/>
</dbReference>
<evidence type="ECO:0000313" key="9">
    <source>
        <dbReference type="EMBL" id="GGP81972.1"/>
    </source>
</evidence>
<evidence type="ECO:0000313" key="10">
    <source>
        <dbReference type="Proteomes" id="UP000639606"/>
    </source>
</evidence>
<gene>
    <name evidence="9" type="ORF">GCM10010185_65020</name>
</gene>
<dbReference type="GO" id="GO:0005886">
    <property type="term" value="C:plasma membrane"/>
    <property type="evidence" value="ECO:0007669"/>
    <property type="project" value="UniProtKB-SubCell"/>
</dbReference>
<dbReference type="Pfam" id="PF00893">
    <property type="entry name" value="Multi_Drug_Res"/>
    <property type="match status" value="1"/>
</dbReference>
<dbReference type="GO" id="GO:0022857">
    <property type="term" value="F:transmembrane transporter activity"/>
    <property type="evidence" value="ECO:0007669"/>
    <property type="project" value="InterPro"/>
</dbReference>
<protein>
    <submittedName>
        <fullName evidence="9">QacE family quaternary ammonium compound efflux SMR transporter</fullName>
    </submittedName>
</protein>
<dbReference type="InterPro" id="IPR000390">
    <property type="entry name" value="Small_drug/metabolite_transptr"/>
</dbReference>
<keyword evidence="5 8" id="KW-1133">Transmembrane helix</keyword>
<keyword evidence="3" id="KW-1003">Cell membrane</keyword>
<dbReference type="PANTHER" id="PTHR30561">
    <property type="entry name" value="SMR FAMILY PROTON-DEPENDENT DRUG EFFLUX TRANSPORTER SUGE"/>
    <property type="match status" value="1"/>
</dbReference>
<evidence type="ECO:0000256" key="3">
    <source>
        <dbReference type="ARBA" id="ARBA00022475"/>
    </source>
</evidence>
<keyword evidence="4 7" id="KW-0812">Transmembrane</keyword>
<dbReference type="EMBL" id="BMRG01000022">
    <property type="protein sequence ID" value="GGP81972.1"/>
    <property type="molecule type" value="Genomic_DNA"/>
</dbReference>